<evidence type="ECO:0000313" key="11">
    <source>
        <dbReference type="EMBL" id="TPX53078.1"/>
    </source>
</evidence>
<reference evidence="11 12" key="1">
    <citation type="journal article" date="2019" name="Sci. Rep.">
        <title>Comparative genomics of chytrid fungi reveal insights into the obligate biotrophic and pathogenic lifestyle of Synchytrium endobioticum.</title>
        <authorList>
            <person name="van de Vossenberg B.T.L.H."/>
            <person name="Warris S."/>
            <person name="Nguyen H.D.T."/>
            <person name="van Gent-Pelzer M.P.E."/>
            <person name="Joly D.L."/>
            <person name="van de Geest H.C."/>
            <person name="Bonants P.J.M."/>
            <person name="Smith D.S."/>
            <person name="Levesque C.A."/>
            <person name="van der Lee T.A.J."/>
        </authorList>
    </citation>
    <scope>NUCLEOTIDE SEQUENCE [LARGE SCALE GENOMIC DNA]</scope>
    <source>
        <strain evidence="11 12">CBS 809.83</strain>
    </source>
</reference>
<comment type="catalytic activity">
    <reaction evidence="9">
        <text>DNA(n) + a 2'-deoxyribonucleoside 5'-triphosphate = DNA(n+1) + diphosphate</text>
        <dbReference type="Rhea" id="RHEA:22508"/>
        <dbReference type="Rhea" id="RHEA-COMP:17339"/>
        <dbReference type="Rhea" id="RHEA-COMP:17340"/>
        <dbReference type="ChEBI" id="CHEBI:33019"/>
        <dbReference type="ChEBI" id="CHEBI:61560"/>
        <dbReference type="ChEBI" id="CHEBI:173112"/>
        <dbReference type="EC" id="2.7.7.7"/>
    </reaction>
</comment>
<evidence type="ECO:0000256" key="4">
    <source>
        <dbReference type="ARBA" id="ARBA00022679"/>
    </source>
</evidence>
<keyword evidence="8" id="KW-0238">DNA-binding</keyword>
<dbReference type="InterPro" id="IPR036397">
    <property type="entry name" value="RNaseH_sf"/>
</dbReference>
<dbReference type="SUPFAM" id="SSF53098">
    <property type="entry name" value="Ribonuclease H-like"/>
    <property type="match status" value="1"/>
</dbReference>
<dbReference type="Pfam" id="PF03175">
    <property type="entry name" value="DNA_pol_B_2"/>
    <property type="match status" value="1"/>
</dbReference>
<evidence type="ECO:0000259" key="10">
    <source>
        <dbReference type="Pfam" id="PF03175"/>
    </source>
</evidence>
<evidence type="ECO:0000313" key="12">
    <source>
        <dbReference type="Proteomes" id="UP000318582"/>
    </source>
</evidence>
<keyword evidence="12" id="KW-1185">Reference proteome</keyword>
<evidence type="ECO:0000256" key="1">
    <source>
        <dbReference type="ARBA" id="ARBA00005755"/>
    </source>
</evidence>
<comment type="caution">
    <text evidence="11">The sequence shown here is derived from an EMBL/GenBank/DDBJ whole genome shotgun (WGS) entry which is preliminary data.</text>
</comment>
<evidence type="ECO:0000256" key="5">
    <source>
        <dbReference type="ARBA" id="ARBA00022695"/>
    </source>
</evidence>
<keyword evidence="7 11" id="KW-0239">DNA-directed DNA polymerase</keyword>
<protein>
    <recommendedName>
        <fullName evidence="3">Probable DNA polymerase</fullName>
        <ecNumber evidence="2">2.7.7.7</ecNumber>
    </recommendedName>
</protein>
<dbReference type="EMBL" id="QEAQ01000257">
    <property type="protein sequence ID" value="TPX53078.1"/>
    <property type="molecule type" value="Genomic_DNA"/>
</dbReference>
<feature type="domain" description="DNA-directed DNA polymerase family B mitochondria/virus" evidence="10">
    <location>
        <begin position="226"/>
        <end position="445"/>
    </location>
</feature>
<keyword evidence="4" id="KW-0808">Transferase</keyword>
<dbReference type="GO" id="GO:0003887">
    <property type="term" value="F:DNA-directed DNA polymerase activity"/>
    <property type="evidence" value="ECO:0007669"/>
    <property type="project" value="UniProtKB-KW"/>
</dbReference>
<evidence type="ECO:0000256" key="8">
    <source>
        <dbReference type="ARBA" id="ARBA00023125"/>
    </source>
</evidence>
<gene>
    <name evidence="11" type="ORF">PhCBS80983_g06371</name>
</gene>
<evidence type="ECO:0000256" key="6">
    <source>
        <dbReference type="ARBA" id="ARBA00022705"/>
    </source>
</evidence>
<accession>A0A507DQ98</accession>
<evidence type="ECO:0000256" key="2">
    <source>
        <dbReference type="ARBA" id="ARBA00012417"/>
    </source>
</evidence>
<evidence type="ECO:0000256" key="7">
    <source>
        <dbReference type="ARBA" id="ARBA00022932"/>
    </source>
</evidence>
<dbReference type="PANTHER" id="PTHR33568">
    <property type="entry name" value="DNA POLYMERASE"/>
    <property type="match status" value="1"/>
</dbReference>
<dbReference type="InterPro" id="IPR012337">
    <property type="entry name" value="RNaseH-like_sf"/>
</dbReference>
<proteinExistence type="inferred from homology"/>
<dbReference type="Gene3D" id="3.30.420.10">
    <property type="entry name" value="Ribonuclease H-like superfamily/Ribonuclease H"/>
    <property type="match status" value="1"/>
</dbReference>
<organism evidence="11 12">
    <name type="scientific">Powellomyces hirtus</name>
    <dbReference type="NCBI Taxonomy" id="109895"/>
    <lineage>
        <taxon>Eukaryota</taxon>
        <taxon>Fungi</taxon>
        <taxon>Fungi incertae sedis</taxon>
        <taxon>Chytridiomycota</taxon>
        <taxon>Chytridiomycota incertae sedis</taxon>
        <taxon>Chytridiomycetes</taxon>
        <taxon>Spizellomycetales</taxon>
        <taxon>Powellomycetaceae</taxon>
        <taxon>Powellomyces</taxon>
    </lineage>
</organism>
<dbReference type="GO" id="GO:0003677">
    <property type="term" value="F:DNA binding"/>
    <property type="evidence" value="ECO:0007669"/>
    <property type="project" value="UniProtKB-KW"/>
</dbReference>
<keyword evidence="5" id="KW-0548">Nucleotidyltransferase</keyword>
<dbReference type="PANTHER" id="PTHR33568:SF3">
    <property type="entry name" value="DNA-DIRECTED DNA POLYMERASE"/>
    <property type="match status" value="1"/>
</dbReference>
<dbReference type="Proteomes" id="UP000318582">
    <property type="component" value="Unassembled WGS sequence"/>
</dbReference>
<evidence type="ECO:0000256" key="3">
    <source>
        <dbReference type="ARBA" id="ARBA00014385"/>
    </source>
</evidence>
<evidence type="ECO:0000256" key="9">
    <source>
        <dbReference type="ARBA" id="ARBA00049244"/>
    </source>
</evidence>
<keyword evidence="6" id="KW-0235">DNA replication</keyword>
<dbReference type="InterPro" id="IPR004868">
    <property type="entry name" value="DNA-dir_DNA_pol_B_mt/vir"/>
</dbReference>
<name>A0A507DQ98_9FUNG</name>
<dbReference type="GO" id="GO:0006260">
    <property type="term" value="P:DNA replication"/>
    <property type="evidence" value="ECO:0007669"/>
    <property type="project" value="UniProtKB-KW"/>
</dbReference>
<dbReference type="EC" id="2.7.7.7" evidence="2"/>
<dbReference type="AlphaFoldDB" id="A0A507DQ98"/>
<dbReference type="STRING" id="109895.A0A507DQ98"/>
<dbReference type="GO" id="GO:0000166">
    <property type="term" value="F:nucleotide binding"/>
    <property type="evidence" value="ECO:0007669"/>
    <property type="project" value="InterPro"/>
</dbReference>
<comment type="similarity">
    <text evidence="1">Belongs to the DNA polymerase type-B family.</text>
</comment>
<sequence length="497" mass="56523">MENLQAKNRQSAQKRLATLGAEKIKTIAAKAAETRKRNQAEKDASHQKAVEALRHKREVAADKCKKTREAKLKETFKDLAKSLTSISNVTLKTINYNKETYRFNPKHAITNPRGVRELFKVLIADATKDLLEGNRVQITIIHQNLFCGYWSSGVMPINALTTDAILDNIASFLQSSAVIDSSMTFEVQHYISPKGGAFKNYFDYTSATAKKAIIVVKNKDFYKYIFETPNTTFIAHNGRGYDFHFLYKAFNDNGQNPKYITVGRKIISMEIPKFNICFIDSMSFLPMGLSQLPKMFGIQQHVCKGHFPHWFKGGMGYVGPLPDLEDYGFDAYPVDKRGKYVFDYKKELVEYCKNDVNILAASIKLFKELLLLATDGNVDPWAYPTIASACMSTYRCMFMPEESIPTVHTKGVRRNSEKSIRWLEYLQSTQYPDLQHALRGGEKWIKRDGGREFFVDGFSSATNTVFEFNGCEFHGCDVCKDPKATNHKGVTYKTLQK</sequence>